<feature type="transmembrane region" description="Helical" evidence="1">
    <location>
        <begin position="44"/>
        <end position="62"/>
    </location>
</feature>
<feature type="transmembrane region" description="Helical" evidence="1">
    <location>
        <begin position="16"/>
        <end position="32"/>
    </location>
</feature>
<name>A0A643JY58_9EURY</name>
<dbReference type="AlphaFoldDB" id="A0A643JY58"/>
<protein>
    <submittedName>
        <fullName evidence="2">Uncharacterized protein</fullName>
    </submittedName>
</protein>
<comment type="caution">
    <text evidence="2">The sequence shown here is derived from an EMBL/GenBank/DDBJ whole genome shotgun (WGS) entry which is preliminary data.</text>
</comment>
<evidence type="ECO:0000313" key="2">
    <source>
        <dbReference type="EMBL" id="KAB1187462.1"/>
    </source>
</evidence>
<gene>
    <name evidence="2" type="ORF">Hfx1149_05230</name>
</gene>
<accession>A0A643JY58</accession>
<organism evidence="2">
    <name type="scientific">Haloferax sp. CBA1149</name>
    <dbReference type="NCBI Taxonomy" id="2650753"/>
    <lineage>
        <taxon>Archaea</taxon>
        <taxon>Methanobacteriati</taxon>
        <taxon>Methanobacteriota</taxon>
        <taxon>Stenosarchaea group</taxon>
        <taxon>Halobacteria</taxon>
        <taxon>Halobacteriales</taxon>
        <taxon>Haloferacaceae</taxon>
        <taxon>Haloferax</taxon>
    </lineage>
</organism>
<dbReference type="RefSeq" id="WP_151136135.1">
    <property type="nucleotide sequence ID" value="NZ_VZUS01000001.1"/>
</dbReference>
<keyword evidence="1" id="KW-1133">Transmembrane helix</keyword>
<keyword evidence="1" id="KW-0472">Membrane</keyword>
<dbReference type="EMBL" id="VZUS01000001">
    <property type="protein sequence ID" value="KAB1187462.1"/>
    <property type="molecule type" value="Genomic_DNA"/>
</dbReference>
<sequence length="66" mass="7096">MSGVVIPRSWTDPDRLATAVGVLAVGILYGYSASAESGLTTGDVTVVLVSVFVPMWVVRYLARRLR</sequence>
<keyword evidence="1" id="KW-0812">Transmembrane</keyword>
<reference evidence="2" key="1">
    <citation type="submission" date="2019-09" db="EMBL/GenBank/DDBJ databases">
        <title>Genomic analysis of Haloferax sp. CBA1149.</title>
        <authorList>
            <person name="Roh S.W."/>
        </authorList>
    </citation>
    <scope>NUCLEOTIDE SEQUENCE</scope>
    <source>
        <strain evidence="2">CBA1149</strain>
    </source>
</reference>
<evidence type="ECO:0000256" key="1">
    <source>
        <dbReference type="SAM" id="Phobius"/>
    </source>
</evidence>
<proteinExistence type="predicted"/>